<evidence type="ECO:0000256" key="4">
    <source>
        <dbReference type="PROSITE-ProRule" id="PRU00175"/>
    </source>
</evidence>
<dbReference type="InterPro" id="IPR001841">
    <property type="entry name" value="Znf_RING"/>
</dbReference>
<evidence type="ECO:0000256" key="2">
    <source>
        <dbReference type="ARBA" id="ARBA00022771"/>
    </source>
</evidence>
<dbReference type="GO" id="GO:0006511">
    <property type="term" value="P:ubiquitin-dependent protein catabolic process"/>
    <property type="evidence" value="ECO:0007669"/>
    <property type="project" value="TreeGrafter"/>
</dbReference>
<evidence type="ECO:0000313" key="7">
    <source>
        <dbReference type="EMBL" id="OAQ71228.1"/>
    </source>
</evidence>
<dbReference type="RefSeq" id="XP_018147765.1">
    <property type="nucleotide sequence ID" value="XM_018283051.1"/>
</dbReference>
<dbReference type="PROSITE" id="PS50089">
    <property type="entry name" value="ZF_RING_2"/>
    <property type="match status" value="1"/>
</dbReference>
<dbReference type="AlphaFoldDB" id="A0A179G167"/>
<dbReference type="GO" id="GO:0005634">
    <property type="term" value="C:nucleus"/>
    <property type="evidence" value="ECO:0007669"/>
    <property type="project" value="TreeGrafter"/>
</dbReference>
<feature type="compositionally biased region" description="Basic and acidic residues" evidence="5">
    <location>
        <begin position="503"/>
        <end position="519"/>
    </location>
</feature>
<feature type="compositionally biased region" description="Polar residues" evidence="5">
    <location>
        <begin position="377"/>
        <end position="405"/>
    </location>
</feature>
<feature type="compositionally biased region" description="Low complexity" evidence="5">
    <location>
        <begin position="365"/>
        <end position="376"/>
    </location>
</feature>
<sequence length="550" mass="59875">MASQSPRDGHLDAAAGREVVFCHACSNEWYREDHGLMCPYCESEITEIVSPENDPRHMDDSSGSTSPGLPPLRFADDSDPEEADIEEHMGPHGFSFRRSTRAGPNDIHHDPSIDPVVQRFQDIIHSLGQPPRRAPPINLFGRPENDTFGPPRVHRTTFTSGPFGGGTASVTIFTTPGFVSRGGPGSGGIGGVGGDGDEEPLHRGNIDPFQAIFSNVIRDMGPPDRPGEDSPQLGIARGLREILNLLNTGNTRMGDVVYSQEVYDQILTGLGEMYESSNRPTRVSDEKIDQLQRTTVDEEFLKPGGKECSICLEAMELNDVATNLPCKHWFHDKCVVPWLKVGNTCPVCRTPVEAPEQAQENNRQGSSTGGAAASGSNSNPLHPNASTPTASFSRHNSDQTRSPGSRPTDGADTPTGRAAADMVSSVSLEPQPRPSNPSQSRLNEALRSVANLQREQNHDRRNRATTSGFSYDTSRLQRRTSHSPPSPRATNLTEQGARMRQRSPSESDRRGNGDREPRRQSGALNWLRERLGGSNGSGSTQGQTRDQQQP</sequence>
<feature type="region of interest" description="Disordered" evidence="5">
    <location>
        <begin position="355"/>
        <end position="550"/>
    </location>
</feature>
<evidence type="ECO:0000256" key="5">
    <source>
        <dbReference type="SAM" id="MobiDB-lite"/>
    </source>
</evidence>
<keyword evidence="3" id="KW-0862">Zinc</keyword>
<dbReference type="Gene3D" id="3.30.40.10">
    <property type="entry name" value="Zinc/RING finger domain, C3HC4 (zinc finger)"/>
    <property type="match status" value="1"/>
</dbReference>
<dbReference type="SMART" id="SM00184">
    <property type="entry name" value="RING"/>
    <property type="match status" value="1"/>
</dbReference>
<name>A0A179G167_METCM</name>
<organism evidence="7 8">
    <name type="scientific">Pochonia chlamydosporia 170</name>
    <dbReference type="NCBI Taxonomy" id="1380566"/>
    <lineage>
        <taxon>Eukaryota</taxon>
        <taxon>Fungi</taxon>
        <taxon>Dikarya</taxon>
        <taxon>Ascomycota</taxon>
        <taxon>Pezizomycotina</taxon>
        <taxon>Sordariomycetes</taxon>
        <taxon>Hypocreomycetidae</taxon>
        <taxon>Hypocreales</taxon>
        <taxon>Clavicipitaceae</taxon>
        <taxon>Pochonia</taxon>
    </lineage>
</organism>
<dbReference type="SUPFAM" id="SSF57850">
    <property type="entry name" value="RING/U-box"/>
    <property type="match status" value="1"/>
</dbReference>
<dbReference type="InterPro" id="IPR051834">
    <property type="entry name" value="RING_finger_E3_ligase"/>
</dbReference>
<dbReference type="GO" id="GO:0008270">
    <property type="term" value="F:zinc ion binding"/>
    <property type="evidence" value="ECO:0007669"/>
    <property type="project" value="UniProtKB-KW"/>
</dbReference>
<feature type="domain" description="RING-type" evidence="6">
    <location>
        <begin position="308"/>
        <end position="349"/>
    </location>
</feature>
<reference evidence="7 8" key="1">
    <citation type="journal article" date="2016" name="PLoS Pathog.">
        <title>Biosynthesis of antibiotic leucinostatins in bio-control fungus Purpureocillium lilacinum and their inhibition on phytophthora revealed by genome mining.</title>
        <authorList>
            <person name="Wang G."/>
            <person name="Liu Z."/>
            <person name="Lin R."/>
            <person name="Li E."/>
            <person name="Mao Z."/>
            <person name="Ling J."/>
            <person name="Yang Y."/>
            <person name="Yin W.B."/>
            <person name="Xie B."/>
        </authorList>
    </citation>
    <scope>NUCLEOTIDE SEQUENCE [LARGE SCALE GENOMIC DNA]</scope>
    <source>
        <strain evidence="7">170</strain>
    </source>
</reference>
<proteinExistence type="predicted"/>
<keyword evidence="1" id="KW-0479">Metal-binding</keyword>
<dbReference type="CDD" id="cd16454">
    <property type="entry name" value="RING-H2_PA-TM-RING"/>
    <property type="match status" value="1"/>
</dbReference>
<evidence type="ECO:0000313" key="8">
    <source>
        <dbReference type="Proteomes" id="UP000078397"/>
    </source>
</evidence>
<feature type="compositionally biased region" description="Polar residues" evidence="5">
    <location>
        <begin position="464"/>
        <end position="474"/>
    </location>
</feature>
<dbReference type="EMBL" id="LSBJ02000002">
    <property type="protein sequence ID" value="OAQ71228.1"/>
    <property type="molecule type" value="Genomic_DNA"/>
</dbReference>
<feature type="region of interest" description="Disordered" evidence="5">
    <location>
        <begin position="51"/>
        <end position="101"/>
    </location>
</feature>
<dbReference type="GO" id="GO:0061630">
    <property type="term" value="F:ubiquitin protein ligase activity"/>
    <property type="evidence" value="ECO:0007669"/>
    <property type="project" value="TreeGrafter"/>
</dbReference>
<evidence type="ECO:0000259" key="6">
    <source>
        <dbReference type="PROSITE" id="PS50089"/>
    </source>
</evidence>
<dbReference type="KEGG" id="pchm:VFPPC_03560"/>
<keyword evidence="8" id="KW-1185">Reference proteome</keyword>
<dbReference type="PANTHER" id="PTHR45931:SF3">
    <property type="entry name" value="RING ZINC FINGER-CONTAINING PROTEIN"/>
    <property type="match status" value="1"/>
</dbReference>
<dbReference type="Proteomes" id="UP000078397">
    <property type="component" value="Unassembled WGS sequence"/>
</dbReference>
<dbReference type="PANTHER" id="PTHR45931">
    <property type="entry name" value="SI:CH211-59O9.10"/>
    <property type="match status" value="1"/>
</dbReference>
<dbReference type="STRING" id="1380566.A0A179G167"/>
<evidence type="ECO:0000256" key="1">
    <source>
        <dbReference type="ARBA" id="ARBA00022723"/>
    </source>
</evidence>
<gene>
    <name evidence="7" type="ORF">VFPPC_03560</name>
</gene>
<comment type="caution">
    <text evidence="7">The sequence shown here is derived from an EMBL/GenBank/DDBJ whole genome shotgun (WGS) entry which is preliminary data.</text>
</comment>
<dbReference type="GeneID" id="28847045"/>
<dbReference type="InterPro" id="IPR013083">
    <property type="entry name" value="Znf_RING/FYVE/PHD"/>
</dbReference>
<dbReference type="OrthoDB" id="8062037at2759"/>
<protein>
    <submittedName>
        <fullName evidence="7">Zinc finger protein</fullName>
    </submittedName>
</protein>
<keyword evidence="2 4" id="KW-0863">Zinc-finger</keyword>
<evidence type="ECO:0000256" key="3">
    <source>
        <dbReference type="ARBA" id="ARBA00022833"/>
    </source>
</evidence>
<dbReference type="Pfam" id="PF13639">
    <property type="entry name" value="zf-RING_2"/>
    <property type="match status" value="1"/>
</dbReference>
<accession>A0A179G167</accession>